<feature type="binding site" evidence="2">
    <location>
        <begin position="116"/>
        <end position="117"/>
    </location>
    <ligand>
        <name>ATP</name>
        <dbReference type="ChEBI" id="CHEBI:30616"/>
    </ligand>
</feature>
<dbReference type="GO" id="GO:0005524">
    <property type="term" value="F:ATP binding"/>
    <property type="evidence" value="ECO:0007669"/>
    <property type="project" value="UniProtKB-UniRule"/>
</dbReference>
<comment type="pathway">
    <text evidence="2">Cofactor biosynthesis; thiamine diphosphate biosynthesis; thiamine diphosphate from thiamine phosphate: step 1/1.</text>
</comment>
<dbReference type="PIRSF" id="PIRSF005303">
    <property type="entry name" value="Thiam_monoph_kin"/>
    <property type="match status" value="1"/>
</dbReference>
<keyword evidence="2" id="KW-0067">ATP-binding</keyword>
<dbReference type="EMBL" id="CYHA01000004">
    <property type="protein sequence ID" value="CUA84646.1"/>
    <property type="molecule type" value="Genomic_DNA"/>
</dbReference>
<feature type="binding site" evidence="2">
    <location>
        <position position="210"/>
    </location>
    <ligand>
        <name>ATP</name>
        <dbReference type="ChEBI" id="CHEBI:30616"/>
    </ligand>
</feature>
<dbReference type="CDD" id="cd02194">
    <property type="entry name" value="ThiL"/>
    <property type="match status" value="1"/>
</dbReference>
<dbReference type="RefSeq" id="WP_055434123.1">
    <property type="nucleotide sequence ID" value="NZ_CYHA01000004.1"/>
</dbReference>
<protein>
    <recommendedName>
        <fullName evidence="2">Thiamine-monophosphate kinase</fullName>
        <shortName evidence="2">TMP kinase</shortName>
        <shortName evidence="2">Thiamine-phosphate kinase</shortName>
        <ecNumber evidence="2">2.7.4.16</ecNumber>
    </recommendedName>
</protein>
<feature type="binding site" evidence="2">
    <location>
        <position position="25"/>
    </location>
    <ligand>
        <name>Mg(2+)</name>
        <dbReference type="ChEBI" id="CHEBI:18420"/>
        <label>4</label>
    </ligand>
</feature>
<dbReference type="GO" id="GO:0009030">
    <property type="term" value="F:thiamine-phosphate kinase activity"/>
    <property type="evidence" value="ECO:0007669"/>
    <property type="project" value="UniProtKB-UniRule"/>
</dbReference>
<sequence>MNEFELIRQYFARPATDAVLGVGDDAALLRPTPGCELHVAVDMLVEGRHFFADVDPADLGHKTLAVNLSDMAAMGAVPRWALLSLALPRADTGWVSRLASGLFALAGRHGVTLVGGDTTRGPLTLSLTILGEAPAGTALRRDGAREGDDIWVSGELGLAALALAHRLGTLDEELPDEVRGLAEARMDRPEPRVALGVALRGLVHSAIDVSDGLLADLSHIAAASGVAGEVWLDALPSHPWLEARRAWCAALLAAGGDDYELCFTAPRSAREAVLQAGARAGCRVSRIGMIHAGQGVELLDAHGTPCYLGRSGFDHFDTP</sequence>
<dbReference type="Proteomes" id="UP000243535">
    <property type="component" value="Unassembled WGS sequence"/>
</dbReference>
<comment type="function">
    <text evidence="2">Catalyzes the ATP-dependent phosphorylation of thiamine-monophosphate (TMP) to form thiamine-pyrophosphate (TPP), the active form of vitamin B1.</text>
</comment>
<feature type="binding site" evidence="2">
    <location>
        <position position="141"/>
    </location>
    <ligand>
        <name>ATP</name>
        <dbReference type="ChEBI" id="CHEBI:30616"/>
    </ligand>
</feature>
<feature type="binding site" evidence="2">
    <location>
        <position position="70"/>
    </location>
    <ligand>
        <name>Mg(2+)</name>
        <dbReference type="ChEBI" id="CHEBI:18420"/>
        <label>4</label>
    </ligand>
</feature>
<dbReference type="AlphaFoldDB" id="A0A0K6H1E9"/>
<comment type="caution">
    <text evidence="2">Lacks conserved residue(s) required for the propagation of feature annotation.</text>
</comment>
<feature type="domain" description="PurM-like C-terminal" evidence="4">
    <location>
        <begin position="145"/>
        <end position="298"/>
    </location>
</feature>
<organism evidence="5 6">
    <name type="scientific">Gulbenkiania indica</name>
    <dbReference type="NCBI Taxonomy" id="375574"/>
    <lineage>
        <taxon>Bacteria</taxon>
        <taxon>Pseudomonadati</taxon>
        <taxon>Pseudomonadota</taxon>
        <taxon>Betaproteobacteria</taxon>
        <taxon>Neisseriales</taxon>
        <taxon>Chromobacteriaceae</taxon>
        <taxon>Gulbenkiania</taxon>
    </lineage>
</organism>
<feature type="binding site" evidence="2">
    <location>
        <position position="42"/>
    </location>
    <ligand>
        <name>Mg(2+)</name>
        <dbReference type="ChEBI" id="CHEBI:18420"/>
        <label>1</label>
    </ligand>
</feature>
<feature type="binding site" evidence="2">
    <location>
        <position position="49"/>
    </location>
    <ligand>
        <name>substrate</name>
    </ligand>
</feature>
<feature type="binding site" evidence="2">
    <location>
        <position position="42"/>
    </location>
    <ligand>
        <name>Mg(2+)</name>
        <dbReference type="ChEBI" id="CHEBI:18420"/>
        <label>2</label>
    </ligand>
</feature>
<dbReference type="PANTHER" id="PTHR30270">
    <property type="entry name" value="THIAMINE-MONOPHOSPHATE KINASE"/>
    <property type="match status" value="1"/>
</dbReference>
<dbReference type="SUPFAM" id="SSF55326">
    <property type="entry name" value="PurM N-terminal domain-like"/>
    <property type="match status" value="1"/>
</dbReference>
<evidence type="ECO:0000313" key="5">
    <source>
        <dbReference type="EMBL" id="CUA84646.1"/>
    </source>
</evidence>
<keyword evidence="1 2" id="KW-0784">Thiamine biosynthesis</keyword>
<dbReference type="GO" id="GO:0000287">
    <property type="term" value="F:magnesium ion binding"/>
    <property type="evidence" value="ECO:0007669"/>
    <property type="project" value="UniProtKB-UniRule"/>
</dbReference>
<dbReference type="HAMAP" id="MF_02128">
    <property type="entry name" value="TMP_kinase"/>
    <property type="match status" value="1"/>
</dbReference>
<dbReference type="STRING" id="375574.GCA_001418035_01937"/>
<keyword evidence="2" id="KW-0547">Nucleotide-binding</keyword>
<feature type="binding site" evidence="2">
    <location>
        <position position="70"/>
    </location>
    <ligand>
        <name>Mg(2+)</name>
        <dbReference type="ChEBI" id="CHEBI:18420"/>
        <label>3</label>
    </ligand>
</feature>
<feature type="binding site" evidence="2">
    <location>
        <position position="211"/>
    </location>
    <ligand>
        <name>Mg(2+)</name>
        <dbReference type="ChEBI" id="CHEBI:18420"/>
        <label>5</label>
    </ligand>
</feature>
<proteinExistence type="inferred from homology"/>
<evidence type="ECO:0000259" key="4">
    <source>
        <dbReference type="Pfam" id="PF02769"/>
    </source>
</evidence>
<accession>A0A0K6H1E9</accession>
<comment type="similarity">
    <text evidence="2">Belongs to the thiamine-monophosphate kinase family.</text>
</comment>
<feature type="binding site" evidence="2">
    <location>
        <position position="257"/>
    </location>
    <ligand>
        <name>substrate</name>
    </ligand>
</feature>
<dbReference type="GO" id="GO:0009229">
    <property type="term" value="P:thiamine diphosphate biosynthetic process"/>
    <property type="evidence" value="ECO:0007669"/>
    <property type="project" value="UniProtKB-UniRule"/>
</dbReference>
<keyword evidence="2" id="KW-0460">Magnesium</keyword>
<dbReference type="InterPro" id="IPR010918">
    <property type="entry name" value="PurM-like_C_dom"/>
</dbReference>
<keyword evidence="2" id="KW-0808">Transferase</keyword>
<dbReference type="EC" id="2.7.4.16" evidence="2"/>
<dbReference type="NCBIfam" id="TIGR01379">
    <property type="entry name" value="thiL"/>
    <property type="match status" value="1"/>
</dbReference>
<comment type="catalytic activity">
    <reaction evidence="2">
        <text>thiamine phosphate + ATP = thiamine diphosphate + ADP</text>
        <dbReference type="Rhea" id="RHEA:15913"/>
        <dbReference type="ChEBI" id="CHEBI:30616"/>
        <dbReference type="ChEBI" id="CHEBI:37575"/>
        <dbReference type="ChEBI" id="CHEBI:58937"/>
        <dbReference type="ChEBI" id="CHEBI:456216"/>
        <dbReference type="EC" id="2.7.4.16"/>
    </reaction>
</comment>
<name>A0A0K6H1E9_9NEIS</name>
<dbReference type="OrthoDB" id="9802811at2"/>
<feature type="binding site" evidence="2">
    <location>
        <position position="70"/>
    </location>
    <ligand>
        <name>Mg(2+)</name>
        <dbReference type="ChEBI" id="CHEBI:18420"/>
        <label>2</label>
    </ligand>
</feature>
<dbReference type="UniPathway" id="UPA00060">
    <property type="reaction ID" value="UER00142"/>
</dbReference>
<gene>
    <name evidence="2" type="primary">thiL</name>
    <name evidence="5" type="ORF">Ga0061063_2149</name>
</gene>
<feature type="binding site" evidence="2">
    <location>
        <position position="117"/>
    </location>
    <ligand>
        <name>Mg(2+)</name>
        <dbReference type="ChEBI" id="CHEBI:18420"/>
        <label>1</label>
    </ligand>
</feature>
<feature type="binding site" evidence="2">
    <location>
        <position position="25"/>
    </location>
    <ligand>
        <name>Mg(2+)</name>
        <dbReference type="ChEBI" id="CHEBI:18420"/>
        <label>3</label>
    </ligand>
</feature>
<evidence type="ECO:0000256" key="1">
    <source>
        <dbReference type="ARBA" id="ARBA00022977"/>
    </source>
</evidence>
<dbReference type="GO" id="GO:0009228">
    <property type="term" value="P:thiamine biosynthetic process"/>
    <property type="evidence" value="ECO:0007669"/>
    <property type="project" value="UniProtKB-KW"/>
</dbReference>
<dbReference type="Pfam" id="PF00586">
    <property type="entry name" value="AIRS"/>
    <property type="match status" value="1"/>
</dbReference>
<dbReference type="Pfam" id="PF02769">
    <property type="entry name" value="AIRS_C"/>
    <property type="match status" value="1"/>
</dbReference>
<dbReference type="InterPro" id="IPR006283">
    <property type="entry name" value="ThiL-like"/>
</dbReference>
<feature type="domain" description="PurM-like N-terminal" evidence="3">
    <location>
        <begin position="23"/>
        <end position="132"/>
    </location>
</feature>
<keyword evidence="2 5" id="KW-0418">Kinase</keyword>
<dbReference type="PANTHER" id="PTHR30270:SF0">
    <property type="entry name" value="THIAMINE-MONOPHOSPHATE KINASE"/>
    <property type="match status" value="1"/>
</dbReference>
<feature type="binding site" evidence="2">
    <location>
        <position position="313"/>
    </location>
    <ligand>
        <name>substrate</name>
    </ligand>
</feature>
<dbReference type="InterPro" id="IPR016188">
    <property type="entry name" value="PurM-like_N"/>
</dbReference>
<dbReference type="InterPro" id="IPR036921">
    <property type="entry name" value="PurM-like_N_sf"/>
</dbReference>
<dbReference type="Gene3D" id="3.90.650.10">
    <property type="entry name" value="PurM-like C-terminal domain"/>
    <property type="match status" value="1"/>
</dbReference>
<comment type="miscellaneous">
    <text evidence="2">Reaction mechanism of ThiL seems to utilize a direct, inline transfer of the gamma-phosphate of ATP to TMP rather than a phosphorylated enzyme intermediate.</text>
</comment>
<evidence type="ECO:0000259" key="3">
    <source>
        <dbReference type="Pfam" id="PF00586"/>
    </source>
</evidence>
<keyword evidence="2" id="KW-0479">Metal-binding</keyword>
<evidence type="ECO:0000313" key="6">
    <source>
        <dbReference type="Proteomes" id="UP000243535"/>
    </source>
</evidence>
<feature type="binding site" evidence="2">
    <location>
        <position position="208"/>
    </location>
    <ligand>
        <name>Mg(2+)</name>
        <dbReference type="ChEBI" id="CHEBI:18420"/>
        <label>3</label>
    </ligand>
</feature>
<dbReference type="InterPro" id="IPR036676">
    <property type="entry name" value="PurM-like_C_sf"/>
</dbReference>
<reference evidence="6" key="1">
    <citation type="submission" date="2015-08" db="EMBL/GenBank/DDBJ databases">
        <authorList>
            <person name="Varghese N."/>
        </authorList>
    </citation>
    <scope>NUCLEOTIDE SEQUENCE [LARGE SCALE GENOMIC DNA]</scope>
    <source>
        <strain evidence="6">DSM 17901</strain>
    </source>
</reference>
<dbReference type="SUPFAM" id="SSF56042">
    <property type="entry name" value="PurM C-terminal domain-like"/>
    <property type="match status" value="1"/>
</dbReference>
<dbReference type="Gene3D" id="3.30.1330.10">
    <property type="entry name" value="PurM-like, N-terminal domain"/>
    <property type="match status" value="1"/>
</dbReference>
<keyword evidence="6" id="KW-1185">Reference proteome</keyword>
<evidence type="ECO:0000256" key="2">
    <source>
        <dbReference type="HAMAP-Rule" id="MF_02128"/>
    </source>
</evidence>